<name>A0A2M8ZAP2_9FIRM</name>
<evidence type="ECO:0000313" key="4">
    <source>
        <dbReference type="Proteomes" id="UP000231092"/>
    </source>
</evidence>
<dbReference type="EMBL" id="PGET01000001">
    <property type="protein sequence ID" value="PJJ30512.1"/>
    <property type="molecule type" value="Genomic_DNA"/>
</dbReference>
<accession>A0A2M8ZAP2</accession>
<evidence type="ECO:0000259" key="2">
    <source>
        <dbReference type="Pfam" id="PF18662"/>
    </source>
</evidence>
<dbReference type="InterPro" id="IPR009270">
    <property type="entry name" value="DUF927"/>
</dbReference>
<dbReference type="InterPro" id="IPR040538">
    <property type="entry name" value="Cch_HTH"/>
</dbReference>
<feature type="domain" description="Cch helix turn helix" evidence="2">
    <location>
        <begin position="508"/>
        <end position="607"/>
    </location>
</feature>
<dbReference type="Pfam" id="PF06048">
    <property type="entry name" value="DUF927"/>
    <property type="match status" value="1"/>
</dbReference>
<dbReference type="RefSeq" id="WP_100306759.1">
    <property type="nucleotide sequence ID" value="NZ_PGET01000001.1"/>
</dbReference>
<dbReference type="OrthoDB" id="158067at2"/>
<dbReference type="AlphaFoldDB" id="A0A2M8ZAP2"/>
<evidence type="ECO:0000313" key="3">
    <source>
        <dbReference type="EMBL" id="PJJ30512.1"/>
    </source>
</evidence>
<gene>
    <name evidence="3" type="ORF">H171_4118</name>
</gene>
<dbReference type="Pfam" id="PF18662">
    <property type="entry name" value="HTH_56"/>
    <property type="match status" value="1"/>
</dbReference>
<sequence>MVPLNELTAETILSSAILAEVFDQEDELYRSELLASLGVRAAELKVKTEFRDMVAAFKRVEKEMKRQEREKSRMPSYLDNWTNFSGPYDNMQCKEWLATENGICLRNPSTGYTDILACYHPILPIERLKNLETGEEQIKLAYKRNGRWEEIIVPKTMVTSANKIVSLSGRGIAVTSENAKYLVRYLADVENANEEHIAVQYSTSKLGWIRGGFLPYDTEIVFDGDARFRQIYESIGQDGSRTKWFDHVSALRKAGRIEVKFMLAAAFSSVLVQPLGGLPYFVDLWGETEGGKTVSLMLAASVWADPDESDYIKDYKGTEVGLEAICDLLNNLPLILDDSSKKNRKIEDNFEGLVYDLCSGKGKTRSNKDLGLNRENHWKNCILTNGERPLSSYVTQGGAINRILEIECGERVFESPGNTAELVKRNYGHAGREFVEVIKELGIEKIREIQQEFAKRLADDEKMQKQSLSLSIVLTADKIATDYLFKDGEYISLEEAKEVLVDRNELSDNERCYQFIMDKVAMNPARFNEDNENMEKWGVIENGYAIIHTTAFTALCRDGGFSKASFLSWASRKDFLQTDGIKSRKVLDKVKSFNGNKVRCVFLKLNNDVDKDGFVQIHGNVQEELPFK</sequence>
<protein>
    <submittedName>
        <fullName evidence="3">Uncharacterized protein DUF927</fullName>
    </submittedName>
</protein>
<reference evidence="3 4" key="1">
    <citation type="submission" date="2017-11" db="EMBL/GenBank/DDBJ databases">
        <title>Understudied soil microbes with underappreciated capabilities: Untangling the Clostridium saccharolyticum group.</title>
        <authorList>
            <person name="Leschine S."/>
        </authorList>
    </citation>
    <scope>NUCLEOTIDE SEQUENCE [LARGE SCALE GENOMIC DNA]</scope>
    <source>
        <strain evidence="3 4">18A</strain>
    </source>
</reference>
<proteinExistence type="predicted"/>
<evidence type="ECO:0000259" key="1">
    <source>
        <dbReference type="Pfam" id="PF06048"/>
    </source>
</evidence>
<dbReference type="Proteomes" id="UP000231092">
    <property type="component" value="Unassembled WGS sequence"/>
</dbReference>
<comment type="caution">
    <text evidence="3">The sequence shown here is derived from an EMBL/GenBank/DDBJ whole genome shotgun (WGS) entry which is preliminary data.</text>
</comment>
<organism evidence="3 4">
    <name type="scientific">[Clostridium] celerecrescens 18A</name>
    <dbReference type="NCBI Taxonomy" id="1286362"/>
    <lineage>
        <taxon>Bacteria</taxon>
        <taxon>Bacillati</taxon>
        <taxon>Bacillota</taxon>
        <taxon>Clostridia</taxon>
        <taxon>Lachnospirales</taxon>
        <taxon>Lachnospiraceae</taxon>
        <taxon>Lacrimispora</taxon>
    </lineage>
</organism>
<feature type="domain" description="DUF927" evidence="1">
    <location>
        <begin position="101"/>
        <end position="369"/>
    </location>
</feature>